<sequence>MESYGVIDSLTPLRSPRLSDPSCEALSVSNLEASKLKDETDFLSTVIELVPHSPPCEALSVSNLEASKLKDETDFLSTVIELVPHSPPCEATLVAKVPDNCSSTGNKLTSHSPAVELVEHAVQDASSPMLPLSFADVVSRGSNHPDLQIFFLKDTRSIATVLSFNTLNSRDNSYAIIRKAELEPPVALSIISSRADVAASNTYRCNTSYIQWHFHTIYCTQIAVDRDKQHSSPAAAQAKCNTTTTILSRVGSVLSQHMTSSPSSSPLERIASWIGLPGTITTFDGRESTQDQNRHHLFGEPAKTNTSSNAPA</sequence>
<dbReference type="Proteomes" id="UP001279734">
    <property type="component" value="Unassembled WGS sequence"/>
</dbReference>
<dbReference type="AlphaFoldDB" id="A0AAD3S7V6"/>
<dbReference type="EMBL" id="BSYO01000006">
    <property type="protein sequence ID" value="GMH06004.1"/>
    <property type="molecule type" value="Genomic_DNA"/>
</dbReference>
<evidence type="ECO:0000313" key="1">
    <source>
        <dbReference type="EMBL" id="GMH06004.1"/>
    </source>
</evidence>
<reference evidence="1" key="1">
    <citation type="submission" date="2023-05" db="EMBL/GenBank/DDBJ databases">
        <title>Nepenthes gracilis genome sequencing.</title>
        <authorList>
            <person name="Fukushima K."/>
        </authorList>
    </citation>
    <scope>NUCLEOTIDE SEQUENCE</scope>
    <source>
        <strain evidence="1">SING2019-196</strain>
    </source>
</reference>
<name>A0AAD3S7V6_NEPGR</name>
<comment type="caution">
    <text evidence="1">The sequence shown here is derived from an EMBL/GenBank/DDBJ whole genome shotgun (WGS) entry which is preliminary data.</text>
</comment>
<keyword evidence="2" id="KW-1185">Reference proteome</keyword>
<protein>
    <submittedName>
        <fullName evidence="1">Uncharacterized protein</fullName>
    </submittedName>
</protein>
<gene>
    <name evidence="1" type="ORF">Nepgr_007844</name>
</gene>
<organism evidence="1 2">
    <name type="scientific">Nepenthes gracilis</name>
    <name type="common">Slender pitcher plant</name>
    <dbReference type="NCBI Taxonomy" id="150966"/>
    <lineage>
        <taxon>Eukaryota</taxon>
        <taxon>Viridiplantae</taxon>
        <taxon>Streptophyta</taxon>
        <taxon>Embryophyta</taxon>
        <taxon>Tracheophyta</taxon>
        <taxon>Spermatophyta</taxon>
        <taxon>Magnoliopsida</taxon>
        <taxon>eudicotyledons</taxon>
        <taxon>Gunneridae</taxon>
        <taxon>Pentapetalae</taxon>
        <taxon>Caryophyllales</taxon>
        <taxon>Nepenthaceae</taxon>
        <taxon>Nepenthes</taxon>
    </lineage>
</organism>
<accession>A0AAD3S7V6</accession>
<evidence type="ECO:0000313" key="2">
    <source>
        <dbReference type="Proteomes" id="UP001279734"/>
    </source>
</evidence>
<proteinExistence type="predicted"/>